<dbReference type="InterPro" id="IPR011276">
    <property type="entry name" value="TonB_haem/Hb_rcpt"/>
</dbReference>
<dbReference type="PANTHER" id="PTHR30069:SF29">
    <property type="entry name" value="HEMOGLOBIN AND HEMOGLOBIN-HAPTOGLOBIN-BINDING PROTEIN 1-RELATED"/>
    <property type="match status" value="1"/>
</dbReference>
<evidence type="ECO:0000259" key="16">
    <source>
        <dbReference type="Pfam" id="PF00593"/>
    </source>
</evidence>
<feature type="domain" description="TonB-dependent receptor-like beta-barrel" evidence="16">
    <location>
        <begin position="249"/>
        <end position="689"/>
    </location>
</feature>
<evidence type="ECO:0000256" key="13">
    <source>
        <dbReference type="RuleBase" id="RU003357"/>
    </source>
</evidence>
<evidence type="ECO:0000256" key="15">
    <source>
        <dbReference type="SAM" id="SignalP"/>
    </source>
</evidence>
<dbReference type="NCBIfam" id="TIGR01785">
    <property type="entry name" value="TonB-hemin"/>
    <property type="match status" value="1"/>
</dbReference>
<dbReference type="InterPro" id="IPR037066">
    <property type="entry name" value="Plug_dom_sf"/>
</dbReference>
<dbReference type="GO" id="GO:0009279">
    <property type="term" value="C:cell outer membrane"/>
    <property type="evidence" value="ECO:0007669"/>
    <property type="project" value="UniProtKB-SubCell"/>
</dbReference>
<evidence type="ECO:0000256" key="3">
    <source>
        <dbReference type="ARBA" id="ARBA00022448"/>
    </source>
</evidence>
<evidence type="ECO:0000313" key="18">
    <source>
        <dbReference type="EMBL" id="ABS61808.1"/>
    </source>
</evidence>
<feature type="region of interest" description="Disordered" evidence="14">
    <location>
        <begin position="30"/>
        <end position="52"/>
    </location>
</feature>
<keyword evidence="9 18" id="KW-0675">Receptor</keyword>
<keyword evidence="19" id="KW-1185">Reference proteome</keyword>
<evidence type="ECO:0000313" key="19">
    <source>
        <dbReference type="Proteomes" id="UP000006377"/>
    </source>
</evidence>
<evidence type="ECO:0000256" key="11">
    <source>
        <dbReference type="PROSITE-ProRule" id="PRU01360"/>
    </source>
</evidence>
<evidence type="ECO:0000256" key="7">
    <source>
        <dbReference type="ARBA" id="ARBA00023077"/>
    </source>
</evidence>
<dbReference type="AlphaFoldDB" id="A7HPH5"/>
<dbReference type="KEGG" id="pla:Plav_0185"/>
<dbReference type="GO" id="GO:0015232">
    <property type="term" value="F:heme transmembrane transporter activity"/>
    <property type="evidence" value="ECO:0007669"/>
    <property type="project" value="InterPro"/>
</dbReference>
<dbReference type="PROSITE" id="PS52016">
    <property type="entry name" value="TONB_DEPENDENT_REC_3"/>
    <property type="match status" value="1"/>
</dbReference>
<keyword evidence="8 11" id="KW-0472">Membrane</keyword>
<evidence type="ECO:0000256" key="8">
    <source>
        <dbReference type="ARBA" id="ARBA00023136"/>
    </source>
</evidence>
<evidence type="ECO:0000256" key="12">
    <source>
        <dbReference type="PROSITE-ProRule" id="PRU10144"/>
    </source>
</evidence>
<sequence>MATINTRRLPLLSLLFATTSLAAISVAQAQDTTGTDTGEDAPKATQLDAVTSTATRNPTAINDVAGTVSVITAEELERRNANSMQDIVRYEPGVSVSNSPTRVGAGNFTIRGIGGNRVLVLVDGFTAPDYIDASAGGLYTRDFFDLDSMKRVEIIRGPASALYGSDGLGGVVSYVTKDPSDYLDIFDKDWYASLKSGYDSSDESFTESATGAVRAGNVEMLGLYTRRDGHEVEPNSSYVANPIDYESNSFLAKLVFNGPDSNKLTFTGQLDNKQADIRLLSEETGTVNRSEATDETDRYFVSAAYSHRMPTPIADRMELKIGYTKLDRVEHTEQLRSGSTVLRLSDLHFNQEILSGDFQFGLTREWAGFTHDFTYGVTADYTETSRPRYRTETNLITNTTTNVVGFETFPNKNFPDTETIKAGVYVQDDIGIGRLNIIPALRFDYYSLDTKIDRMFLNSAGTNVPVDMTETEISPKLGLTFALTEEYKIFAQYAHGFRAPPYDSANYAWQHTTFGYEIIPNPNLKPETSDGFEAGLRGKFRDGSSFSVAGFYNTYEDFIDQVLLGVGGVPPLMQFQYQNLAEVTIYGAEAKGEYRFLPEWALIGSLAYARGEDDQTGDPIDSVDPLKGVLGLAYEGDSWGSQLVATHAWRDTRNATPGNFEAPSYTLVDLMAYYDMSEHLTVNAGIFNIFDEEYYFAQDVAGLASGSPLTGRYAQPGRNFGINATVRF</sequence>
<keyword evidence="5 11" id="KW-0812">Transmembrane</keyword>
<gene>
    <name evidence="18" type="ordered locus">Plav_0185</name>
</gene>
<dbReference type="InterPro" id="IPR012910">
    <property type="entry name" value="Plug_dom"/>
</dbReference>
<dbReference type="InterPro" id="IPR039426">
    <property type="entry name" value="TonB-dep_rcpt-like"/>
</dbReference>
<dbReference type="HOGENOM" id="CLU_008287_19_0_5"/>
<evidence type="ECO:0000256" key="9">
    <source>
        <dbReference type="ARBA" id="ARBA00023170"/>
    </source>
</evidence>
<dbReference type="EMBL" id="CP000774">
    <property type="protein sequence ID" value="ABS61808.1"/>
    <property type="molecule type" value="Genomic_DNA"/>
</dbReference>
<dbReference type="Pfam" id="PF00593">
    <property type="entry name" value="TonB_dep_Rec_b-barrel"/>
    <property type="match status" value="1"/>
</dbReference>
<keyword evidence="10 11" id="KW-0998">Cell outer membrane</keyword>
<dbReference type="Gene3D" id="2.170.130.10">
    <property type="entry name" value="TonB-dependent receptor, plug domain"/>
    <property type="match status" value="1"/>
</dbReference>
<dbReference type="PROSITE" id="PS01156">
    <property type="entry name" value="TONB_DEPENDENT_REC_2"/>
    <property type="match status" value="1"/>
</dbReference>
<dbReference type="GO" id="GO:0015344">
    <property type="term" value="F:siderophore uptake transmembrane transporter activity"/>
    <property type="evidence" value="ECO:0007669"/>
    <property type="project" value="TreeGrafter"/>
</dbReference>
<dbReference type="GO" id="GO:0044718">
    <property type="term" value="P:siderophore transmembrane transport"/>
    <property type="evidence" value="ECO:0007669"/>
    <property type="project" value="TreeGrafter"/>
</dbReference>
<organism evidence="18 19">
    <name type="scientific">Parvibaculum lavamentivorans (strain DS-1 / DSM 13023 / NCIMB 13966)</name>
    <dbReference type="NCBI Taxonomy" id="402881"/>
    <lineage>
        <taxon>Bacteria</taxon>
        <taxon>Pseudomonadati</taxon>
        <taxon>Pseudomonadota</taxon>
        <taxon>Alphaproteobacteria</taxon>
        <taxon>Hyphomicrobiales</taxon>
        <taxon>Parvibaculaceae</taxon>
        <taxon>Parvibaculum</taxon>
    </lineage>
</organism>
<evidence type="ECO:0000256" key="5">
    <source>
        <dbReference type="ARBA" id="ARBA00022692"/>
    </source>
</evidence>
<evidence type="ECO:0000256" key="1">
    <source>
        <dbReference type="ARBA" id="ARBA00004571"/>
    </source>
</evidence>
<feature type="short sequence motif" description="TonB C-terminal box" evidence="12">
    <location>
        <begin position="711"/>
        <end position="728"/>
    </location>
</feature>
<evidence type="ECO:0000256" key="4">
    <source>
        <dbReference type="ARBA" id="ARBA00022452"/>
    </source>
</evidence>
<keyword evidence="7 13" id="KW-0798">TonB box</keyword>
<feature type="signal peptide" evidence="15">
    <location>
        <begin position="1"/>
        <end position="29"/>
    </location>
</feature>
<feature type="domain" description="TonB-dependent receptor plug" evidence="17">
    <location>
        <begin position="62"/>
        <end position="171"/>
    </location>
</feature>
<dbReference type="STRING" id="402881.Plav_0185"/>
<dbReference type="InterPro" id="IPR036942">
    <property type="entry name" value="Beta-barrel_TonB_sf"/>
</dbReference>
<keyword evidence="4 11" id="KW-1134">Transmembrane beta strand</keyword>
<name>A7HPH5_PARL1</name>
<proteinExistence type="inferred from homology"/>
<evidence type="ECO:0000259" key="17">
    <source>
        <dbReference type="Pfam" id="PF07715"/>
    </source>
</evidence>
<dbReference type="CDD" id="cd01347">
    <property type="entry name" value="ligand_gated_channel"/>
    <property type="match status" value="1"/>
</dbReference>
<dbReference type="Pfam" id="PF07715">
    <property type="entry name" value="Plug"/>
    <property type="match status" value="1"/>
</dbReference>
<evidence type="ECO:0000256" key="14">
    <source>
        <dbReference type="SAM" id="MobiDB-lite"/>
    </source>
</evidence>
<dbReference type="Proteomes" id="UP000006377">
    <property type="component" value="Chromosome"/>
</dbReference>
<keyword evidence="3 11" id="KW-0813">Transport</keyword>
<dbReference type="PANTHER" id="PTHR30069">
    <property type="entry name" value="TONB-DEPENDENT OUTER MEMBRANE RECEPTOR"/>
    <property type="match status" value="1"/>
</dbReference>
<dbReference type="Gene3D" id="2.40.170.20">
    <property type="entry name" value="TonB-dependent receptor, beta-barrel domain"/>
    <property type="match status" value="1"/>
</dbReference>
<reference evidence="18 19" key="1">
    <citation type="journal article" date="2011" name="Stand. Genomic Sci.">
        <title>Complete genome sequence of Parvibaculum lavamentivorans type strain (DS-1(T)).</title>
        <authorList>
            <person name="Schleheck D."/>
            <person name="Weiss M."/>
            <person name="Pitluck S."/>
            <person name="Bruce D."/>
            <person name="Land M.L."/>
            <person name="Han S."/>
            <person name="Saunders E."/>
            <person name="Tapia R."/>
            <person name="Detter C."/>
            <person name="Brettin T."/>
            <person name="Han J."/>
            <person name="Woyke T."/>
            <person name="Goodwin L."/>
            <person name="Pennacchio L."/>
            <person name="Nolan M."/>
            <person name="Cook A.M."/>
            <person name="Kjelleberg S."/>
            <person name="Thomas T."/>
        </authorList>
    </citation>
    <scope>NUCLEOTIDE SEQUENCE [LARGE SCALE GENOMIC DNA]</scope>
    <source>
        <strain evidence="19">DS-1 / DSM 13023 / NCIMB 13966</strain>
    </source>
</reference>
<dbReference type="eggNOG" id="COG4771">
    <property type="taxonomic scope" value="Bacteria"/>
</dbReference>
<feature type="chain" id="PRO_5002710428" evidence="15">
    <location>
        <begin position="30"/>
        <end position="728"/>
    </location>
</feature>
<dbReference type="InterPro" id="IPR010949">
    <property type="entry name" value="TonB_Hb/transfer/lactofer_rcpt"/>
</dbReference>
<comment type="similarity">
    <text evidence="2 11 13">Belongs to the TonB-dependent receptor family.</text>
</comment>
<dbReference type="NCBIfam" id="TIGR01786">
    <property type="entry name" value="TonB-hemlactrns"/>
    <property type="match status" value="1"/>
</dbReference>
<dbReference type="SUPFAM" id="SSF56935">
    <property type="entry name" value="Porins"/>
    <property type="match status" value="1"/>
</dbReference>
<evidence type="ECO:0000256" key="2">
    <source>
        <dbReference type="ARBA" id="ARBA00009810"/>
    </source>
</evidence>
<evidence type="ECO:0000256" key="10">
    <source>
        <dbReference type="ARBA" id="ARBA00023237"/>
    </source>
</evidence>
<dbReference type="InterPro" id="IPR010917">
    <property type="entry name" value="TonB_rcpt_CS"/>
</dbReference>
<comment type="subcellular location">
    <subcellularLocation>
        <location evidence="1 11">Cell outer membrane</location>
        <topology evidence="1 11">Multi-pass membrane protein</topology>
    </subcellularLocation>
</comment>
<dbReference type="InterPro" id="IPR000531">
    <property type="entry name" value="Beta-barrel_TonB"/>
</dbReference>
<evidence type="ECO:0000256" key="6">
    <source>
        <dbReference type="ARBA" id="ARBA00022729"/>
    </source>
</evidence>
<keyword evidence="6 15" id="KW-0732">Signal</keyword>
<protein>
    <submittedName>
        <fullName evidence="18">TonB-dependent hemoglobin/transferrin/lactoferrin family receptor</fullName>
    </submittedName>
</protein>
<accession>A7HPH5</accession>